<dbReference type="AlphaFoldDB" id="A0AAV4NIQ9"/>
<gene>
    <name evidence="1" type="ORF">CEXT_683511</name>
</gene>
<evidence type="ECO:0000313" key="1">
    <source>
        <dbReference type="EMBL" id="GIX83354.1"/>
    </source>
</evidence>
<dbReference type="EMBL" id="BPLR01003326">
    <property type="protein sequence ID" value="GIX83354.1"/>
    <property type="molecule type" value="Genomic_DNA"/>
</dbReference>
<name>A0AAV4NIQ9_CAEEX</name>
<protein>
    <recommendedName>
        <fullName evidence="3">Transposase</fullName>
    </recommendedName>
</protein>
<proteinExistence type="predicted"/>
<sequence length="106" mass="12240">MPSSIDKVTSFKKSSAERLAARNEVPNKEFSCSPSTPIQRWVEKYNRIRAIKQHYLTGRMRIFVPHLCRVGENAETLAKQWNSLYEVSGTIISSVNSFYKNTERKT</sequence>
<keyword evidence="2" id="KW-1185">Reference proteome</keyword>
<organism evidence="1 2">
    <name type="scientific">Caerostris extrusa</name>
    <name type="common">Bark spider</name>
    <name type="synonym">Caerostris bankana</name>
    <dbReference type="NCBI Taxonomy" id="172846"/>
    <lineage>
        <taxon>Eukaryota</taxon>
        <taxon>Metazoa</taxon>
        <taxon>Ecdysozoa</taxon>
        <taxon>Arthropoda</taxon>
        <taxon>Chelicerata</taxon>
        <taxon>Arachnida</taxon>
        <taxon>Araneae</taxon>
        <taxon>Araneomorphae</taxon>
        <taxon>Entelegynae</taxon>
        <taxon>Araneoidea</taxon>
        <taxon>Araneidae</taxon>
        <taxon>Caerostris</taxon>
    </lineage>
</organism>
<accession>A0AAV4NIQ9</accession>
<evidence type="ECO:0008006" key="3">
    <source>
        <dbReference type="Google" id="ProtNLM"/>
    </source>
</evidence>
<dbReference type="Proteomes" id="UP001054945">
    <property type="component" value="Unassembled WGS sequence"/>
</dbReference>
<comment type="caution">
    <text evidence="1">The sequence shown here is derived from an EMBL/GenBank/DDBJ whole genome shotgun (WGS) entry which is preliminary data.</text>
</comment>
<reference evidence="1 2" key="1">
    <citation type="submission" date="2021-06" db="EMBL/GenBank/DDBJ databases">
        <title>Caerostris extrusa draft genome.</title>
        <authorList>
            <person name="Kono N."/>
            <person name="Arakawa K."/>
        </authorList>
    </citation>
    <scope>NUCLEOTIDE SEQUENCE [LARGE SCALE GENOMIC DNA]</scope>
</reference>
<evidence type="ECO:0000313" key="2">
    <source>
        <dbReference type="Proteomes" id="UP001054945"/>
    </source>
</evidence>